<evidence type="ECO:0000313" key="1">
    <source>
        <dbReference type="EMBL" id="CAI2189918.1"/>
    </source>
</evidence>
<dbReference type="AlphaFoldDB" id="A0A9W4X6F1"/>
<evidence type="ECO:0000313" key="2">
    <source>
        <dbReference type="Proteomes" id="UP001153678"/>
    </source>
</evidence>
<dbReference type="OrthoDB" id="2020419at2759"/>
<accession>A0A9W4X6F1</accession>
<comment type="caution">
    <text evidence="1">The sequence shown here is derived from an EMBL/GenBank/DDBJ whole genome shotgun (WGS) entry which is preliminary data.</text>
</comment>
<keyword evidence="2" id="KW-1185">Reference proteome</keyword>
<protein>
    <submittedName>
        <fullName evidence="1">1541_t:CDS:1</fullName>
    </submittedName>
</protein>
<proteinExistence type="predicted"/>
<dbReference type="Proteomes" id="UP001153678">
    <property type="component" value="Unassembled WGS sequence"/>
</dbReference>
<sequence>EEFLGAGIPGIVDKLVCMDADYFLATPEEPTAMIINTRKASKKLGDKPQLKKYR</sequence>
<name>A0A9W4X6F1_9GLOM</name>
<gene>
    <name evidence="1" type="ORF">FWILDA_LOCUS14317</name>
</gene>
<organism evidence="1 2">
    <name type="scientific">Funneliformis geosporum</name>
    <dbReference type="NCBI Taxonomy" id="1117311"/>
    <lineage>
        <taxon>Eukaryota</taxon>
        <taxon>Fungi</taxon>
        <taxon>Fungi incertae sedis</taxon>
        <taxon>Mucoromycota</taxon>
        <taxon>Glomeromycotina</taxon>
        <taxon>Glomeromycetes</taxon>
        <taxon>Glomerales</taxon>
        <taxon>Glomeraceae</taxon>
        <taxon>Funneliformis</taxon>
    </lineage>
</organism>
<reference evidence="1" key="1">
    <citation type="submission" date="2022-08" db="EMBL/GenBank/DDBJ databases">
        <authorList>
            <person name="Kallberg Y."/>
            <person name="Tangrot J."/>
            <person name="Rosling A."/>
        </authorList>
    </citation>
    <scope>NUCLEOTIDE SEQUENCE</scope>
    <source>
        <strain evidence="1">Wild A</strain>
    </source>
</reference>
<dbReference type="EMBL" id="CAMKVN010006131">
    <property type="protein sequence ID" value="CAI2189918.1"/>
    <property type="molecule type" value="Genomic_DNA"/>
</dbReference>
<feature type="non-terminal residue" evidence="1">
    <location>
        <position position="1"/>
    </location>
</feature>